<dbReference type="OrthoDB" id="5933957at2759"/>
<reference evidence="1 2" key="1">
    <citation type="submission" date="2015-01" db="EMBL/GenBank/DDBJ databases">
        <title>Evolution of Trichinella species and genotypes.</title>
        <authorList>
            <person name="Korhonen P.K."/>
            <person name="Edoardo P."/>
            <person name="Giuseppe L.R."/>
            <person name="Gasser R.B."/>
        </authorList>
    </citation>
    <scope>NUCLEOTIDE SEQUENCE [LARGE SCALE GENOMIC DNA]</scope>
    <source>
        <strain evidence="1">ISS1029</strain>
    </source>
</reference>
<dbReference type="AlphaFoldDB" id="A0A0V1HTE5"/>
<organism evidence="1 2">
    <name type="scientific">Trichinella zimbabwensis</name>
    <dbReference type="NCBI Taxonomy" id="268475"/>
    <lineage>
        <taxon>Eukaryota</taxon>
        <taxon>Metazoa</taxon>
        <taxon>Ecdysozoa</taxon>
        <taxon>Nematoda</taxon>
        <taxon>Enoplea</taxon>
        <taxon>Dorylaimia</taxon>
        <taxon>Trichinellida</taxon>
        <taxon>Trichinellidae</taxon>
        <taxon>Trichinella</taxon>
    </lineage>
</organism>
<keyword evidence="2" id="KW-1185">Reference proteome</keyword>
<dbReference type="EMBL" id="JYDP01000032">
    <property type="protein sequence ID" value="KRZ13460.1"/>
    <property type="molecule type" value="Genomic_DNA"/>
</dbReference>
<dbReference type="Proteomes" id="UP000055024">
    <property type="component" value="Unassembled WGS sequence"/>
</dbReference>
<evidence type="ECO:0000313" key="2">
    <source>
        <dbReference type="Proteomes" id="UP000055024"/>
    </source>
</evidence>
<evidence type="ECO:0000313" key="1">
    <source>
        <dbReference type="EMBL" id="KRZ13460.1"/>
    </source>
</evidence>
<name>A0A0V1HTE5_9BILA</name>
<sequence length="95" mass="10956">MRRIGTSRSQIKRRYLKSNLCHCKPQQLQICIYRGEGGGTSNSCTQTVSLLLNGICKNSWDTEKVRPAYIWRRVVTPRTPVPKFDLRLYKGNVTI</sequence>
<protein>
    <submittedName>
        <fullName evidence="1">Uncharacterized protein</fullName>
    </submittedName>
</protein>
<comment type="caution">
    <text evidence="1">The sequence shown here is derived from an EMBL/GenBank/DDBJ whole genome shotgun (WGS) entry which is preliminary data.</text>
</comment>
<proteinExistence type="predicted"/>
<accession>A0A0V1HTE5</accession>
<gene>
    <name evidence="1" type="ORF">T11_18447</name>
</gene>